<sequence length="287" mass="32508">MESLAHRIREKLSKVPVVSTFTKTGTITVEEFICAGDLLVSKFPSWAWADVAPSKRKKYLPAKKQFLICHRVPSLLGVNVLPTFSDAHTEGDWIDFGSSEKAVPVEIDELSDDDKEKPKESIDVDDVDDIDDIDDVDDVDDIDDVDDLDDLDDVKPVESKPKEKVKKESCRLFDVSITYCKEYRVPRFWIQGFDEDSKPLANSDVMSKEINKDYAGKTVTAEPHPFSKIPCLTVHPCRHGQVMKAFYDQLRNEKGELYYTVDVYLILFLKFVGSVAPAIQCDFTTSL</sequence>
<accession>A0ABQ5JXE2</accession>
<keyword evidence="4" id="KW-0963">Cytoplasm</keyword>
<feature type="compositionally biased region" description="Acidic residues" evidence="8">
    <location>
        <begin position="123"/>
        <end position="152"/>
    </location>
</feature>
<dbReference type="PANTHER" id="PTHR12866:SF2">
    <property type="entry name" value="UBIQUITIN-LIKE-CONJUGATING ENZYME ATG3"/>
    <property type="match status" value="1"/>
</dbReference>
<name>A0ABQ5JXE2_9EUKA</name>
<keyword evidence="7" id="KW-0072">Autophagy</keyword>
<reference evidence="9" key="1">
    <citation type="submission" date="2022-03" db="EMBL/GenBank/DDBJ databases">
        <title>Draft genome sequence of Aduncisulcus paluster, a free-living microaerophilic Fornicata.</title>
        <authorList>
            <person name="Yuyama I."/>
            <person name="Kume K."/>
            <person name="Tamura T."/>
            <person name="Inagaki Y."/>
            <person name="Hashimoto T."/>
        </authorList>
    </citation>
    <scope>NUCLEOTIDE SEQUENCE</scope>
    <source>
        <strain evidence="9">NY0171</strain>
    </source>
</reference>
<dbReference type="Proteomes" id="UP001057375">
    <property type="component" value="Unassembled WGS sequence"/>
</dbReference>
<evidence type="ECO:0000256" key="7">
    <source>
        <dbReference type="ARBA" id="ARBA00023006"/>
    </source>
</evidence>
<evidence type="ECO:0000256" key="2">
    <source>
        <dbReference type="ARBA" id="ARBA00007683"/>
    </source>
</evidence>
<dbReference type="InterPro" id="IPR007135">
    <property type="entry name" value="Atg3/Atg10"/>
</dbReference>
<dbReference type="Gene3D" id="3.30.1460.50">
    <property type="match status" value="1"/>
</dbReference>
<dbReference type="Pfam" id="PF03987">
    <property type="entry name" value="Autophagy_act_C"/>
    <property type="match status" value="1"/>
</dbReference>
<evidence type="ECO:0000256" key="3">
    <source>
        <dbReference type="ARBA" id="ARBA00022448"/>
    </source>
</evidence>
<comment type="similarity">
    <text evidence="2">Belongs to the ATG3 family.</text>
</comment>
<evidence type="ECO:0000256" key="4">
    <source>
        <dbReference type="ARBA" id="ARBA00022490"/>
    </source>
</evidence>
<evidence type="ECO:0000313" key="9">
    <source>
        <dbReference type="EMBL" id="GKT15037.1"/>
    </source>
</evidence>
<evidence type="ECO:0000256" key="8">
    <source>
        <dbReference type="SAM" id="MobiDB-lite"/>
    </source>
</evidence>
<keyword evidence="10" id="KW-1185">Reference proteome</keyword>
<evidence type="ECO:0000256" key="1">
    <source>
        <dbReference type="ARBA" id="ARBA00004496"/>
    </source>
</evidence>
<organism evidence="9 10">
    <name type="scientific">Aduncisulcus paluster</name>
    <dbReference type="NCBI Taxonomy" id="2918883"/>
    <lineage>
        <taxon>Eukaryota</taxon>
        <taxon>Metamonada</taxon>
        <taxon>Carpediemonas-like organisms</taxon>
        <taxon>Aduncisulcus</taxon>
    </lineage>
</organism>
<evidence type="ECO:0000313" key="10">
    <source>
        <dbReference type="Proteomes" id="UP001057375"/>
    </source>
</evidence>
<feature type="region of interest" description="Disordered" evidence="8">
    <location>
        <begin position="108"/>
        <end position="160"/>
    </location>
</feature>
<keyword evidence="5" id="KW-0833">Ubl conjugation pathway</keyword>
<comment type="subcellular location">
    <subcellularLocation>
        <location evidence="1">Cytoplasm</location>
    </subcellularLocation>
</comment>
<dbReference type="EMBL" id="BQXS01011645">
    <property type="protein sequence ID" value="GKT15037.1"/>
    <property type="molecule type" value="Genomic_DNA"/>
</dbReference>
<dbReference type="PANTHER" id="PTHR12866">
    <property type="entry name" value="UBIQUITIN-LIKE-CONJUGATING ENZYME ATG3"/>
    <property type="match status" value="1"/>
</dbReference>
<keyword evidence="6" id="KW-0653">Protein transport</keyword>
<comment type="caution">
    <text evidence="9">The sequence shown here is derived from an EMBL/GenBank/DDBJ whole genome shotgun (WGS) entry which is preliminary data.</text>
</comment>
<evidence type="ECO:0000256" key="6">
    <source>
        <dbReference type="ARBA" id="ARBA00022927"/>
    </source>
</evidence>
<protein>
    <submittedName>
        <fullName evidence="9">Ubiquitin-like-conjugating enzyme Atg3/Atg10 like protein</fullName>
    </submittedName>
</protein>
<keyword evidence="3" id="KW-0813">Transport</keyword>
<proteinExistence type="inferred from homology"/>
<evidence type="ECO:0000256" key="5">
    <source>
        <dbReference type="ARBA" id="ARBA00022786"/>
    </source>
</evidence>
<gene>
    <name evidence="9" type="ORF">ADUPG1_010608</name>
</gene>